<comment type="similarity">
    <text evidence="1">Belongs to the leucine-binding protein family.</text>
</comment>
<evidence type="ECO:0000259" key="4">
    <source>
        <dbReference type="Pfam" id="PF13458"/>
    </source>
</evidence>
<feature type="domain" description="Leucine-binding protein" evidence="4">
    <location>
        <begin position="25"/>
        <end position="340"/>
    </location>
</feature>
<accession>A0A2U1CKZ9</accession>
<dbReference type="SUPFAM" id="SSF53822">
    <property type="entry name" value="Periplasmic binding protein-like I"/>
    <property type="match status" value="1"/>
</dbReference>
<dbReference type="Gene3D" id="3.40.50.2300">
    <property type="match status" value="2"/>
</dbReference>
<evidence type="ECO:0000313" key="6">
    <source>
        <dbReference type="Proteomes" id="UP000246145"/>
    </source>
</evidence>
<evidence type="ECO:0000313" key="5">
    <source>
        <dbReference type="EMBL" id="PVY61671.1"/>
    </source>
</evidence>
<name>A0A2U1CKZ9_9BURK</name>
<dbReference type="PANTHER" id="PTHR30483">
    <property type="entry name" value="LEUCINE-SPECIFIC-BINDING PROTEIN"/>
    <property type="match status" value="1"/>
</dbReference>
<feature type="chain" id="PRO_5015482910" evidence="3">
    <location>
        <begin position="24"/>
        <end position="383"/>
    </location>
</feature>
<proteinExistence type="inferred from homology"/>
<organism evidence="5 6">
    <name type="scientific">Pusillimonas noertemannii</name>
    <dbReference type="NCBI Taxonomy" id="305977"/>
    <lineage>
        <taxon>Bacteria</taxon>
        <taxon>Pseudomonadati</taxon>
        <taxon>Pseudomonadota</taxon>
        <taxon>Betaproteobacteria</taxon>
        <taxon>Burkholderiales</taxon>
        <taxon>Alcaligenaceae</taxon>
        <taxon>Pusillimonas</taxon>
    </lineage>
</organism>
<sequence>MTLKIGIAAIALTLSTASASAFADIKIGFVSSLTGPTASLGLPLVHGLQAARTYRSEVAGHKITVIQYDDASDPTTATRNARKLVNEDKVDAILGGTGTPAALAIAAVAHETKTPLLALSAANLKGEPGSWMLTVPQPGELMVEALVEHMKKNGNIKKVGYIGFSDPWGDLVYAALKANLAGTDIDVVTNERFARVDTSVTGQTLKILAARPDAVVTGTSGTPGTLPFLTLRERGYKGLLYGLHGLINPDFVRVGGTAVEGVIVPAGPVVVADQLPDSNPSKQLTLEFRKAYEKANGEPPSGAISAYAFDAWLLVTDAAARAVKNAEPGTPEFRIALREALVSTKELAGTHGVYNYTPDSRFGSDERSRILVTLKNGQWKILD</sequence>
<dbReference type="CDD" id="cd06333">
    <property type="entry name" value="PBP1_ABC_RPA1789-like"/>
    <property type="match status" value="1"/>
</dbReference>
<keyword evidence="2 3" id="KW-0732">Signal</keyword>
<protein>
    <submittedName>
        <fullName evidence="5">Amino acid/amide ABC transporter substrate-binding protein (HAAT family)</fullName>
    </submittedName>
</protein>
<dbReference type="Pfam" id="PF13458">
    <property type="entry name" value="Peripla_BP_6"/>
    <property type="match status" value="1"/>
</dbReference>
<dbReference type="InterPro" id="IPR028082">
    <property type="entry name" value="Peripla_BP_I"/>
</dbReference>
<dbReference type="InterPro" id="IPR028081">
    <property type="entry name" value="Leu-bd"/>
</dbReference>
<evidence type="ECO:0000256" key="3">
    <source>
        <dbReference type="SAM" id="SignalP"/>
    </source>
</evidence>
<gene>
    <name evidence="5" type="ORF">C7440_2401</name>
</gene>
<dbReference type="OrthoDB" id="5290698at2"/>
<dbReference type="InterPro" id="IPR051010">
    <property type="entry name" value="BCAA_transport"/>
</dbReference>
<evidence type="ECO:0000256" key="1">
    <source>
        <dbReference type="ARBA" id="ARBA00010062"/>
    </source>
</evidence>
<keyword evidence="6" id="KW-1185">Reference proteome</keyword>
<evidence type="ECO:0000256" key="2">
    <source>
        <dbReference type="ARBA" id="ARBA00022729"/>
    </source>
</evidence>
<reference evidence="5 6" key="1">
    <citation type="submission" date="2018-04" db="EMBL/GenBank/DDBJ databases">
        <title>Genomic Encyclopedia of Type Strains, Phase IV (KMG-IV): sequencing the most valuable type-strain genomes for metagenomic binning, comparative biology and taxonomic classification.</title>
        <authorList>
            <person name="Goeker M."/>
        </authorList>
    </citation>
    <scope>NUCLEOTIDE SEQUENCE [LARGE SCALE GENOMIC DNA]</scope>
    <source>
        <strain evidence="5 6">DSM 10065</strain>
    </source>
</reference>
<dbReference type="AlphaFoldDB" id="A0A2U1CKZ9"/>
<dbReference type="Proteomes" id="UP000246145">
    <property type="component" value="Unassembled WGS sequence"/>
</dbReference>
<dbReference type="EMBL" id="QEKO01000003">
    <property type="protein sequence ID" value="PVY61671.1"/>
    <property type="molecule type" value="Genomic_DNA"/>
</dbReference>
<dbReference type="PANTHER" id="PTHR30483:SF38">
    <property type="entry name" value="BLR7848 PROTEIN"/>
    <property type="match status" value="1"/>
</dbReference>
<feature type="signal peptide" evidence="3">
    <location>
        <begin position="1"/>
        <end position="23"/>
    </location>
</feature>
<comment type="caution">
    <text evidence="5">The sequence shown here is derived from an EMBL/GenBank/DDBJ whole genome shotgun (WGS) entry which is preliminary data.</text>
</comment>
<dbReference type="RefSeq" id="WP_116518693.1">
    <property type="nucleotide sequence ID" value="NZ_JACCEX010000003.1"/>
</dbReference>